<accession>A0ABV0JZ04</accession>
<feature type="transmembrane region" description="Helical" evidence="1">
    <location>
        <begin position="6"/>
        <end position="26"/>
    </location>
</feature>
<keyword evidence="1" id="KW-0812">Transmembrane</keyword>
<keyword evidence="1" id="KW-1133">Transmembrane helix</keyword>
<feature type="transmembrane region" description="Helical" evidence="1">
    <location>
        <begin position="75"/>
        <end position="97"/>
    </location>
</feature>
<dbReference type="Proteomes" id="UP001442494">
    <property type="component" value="Unassembled WGS sequence"/>
</dbReference>
<feature type="transmembrane region" description="Helical" evidence="1">
    <location>
        <begin position="46"/>
        <end position="63"/>
    </location>
</feature>
<evidence type="ECO:0000256" key="1">
    <source>
        <dbReference type="SAM" id="Phobius"/>
    </source>
</evidence>
<reference evidence="2 3" key="1">
    <citation type="submission" date="2022-04" db="EMBL/GenBank/DDBJ databases">
        <title>Positive selection, recombination, and allopatry shape intraspecific diversity of widespread and dominant cyanobacteria.</title>
        <authorList>
            <person name="Wei J."/>
            <person name="Shu W."/>
            <person name="Hu C."/>
        </authorList>
    </citation>
    <scope>NUCLEOTIDE SEQUENCE [LARGE SCALE GENOMIC DNA]</scope>
    <source>
        <strain evidence="2 3">GB2-A5</strain>
    </source>
</reference>
<evidence type="ECO:0000313" key="3">
    <source>
        <dbReference type="Proteomes" id="UP001442494"/>
    </source>
</evidence>
<keyword evidence="1" id="KW-0472">Membrane</keyword>
<protein>
    <submittedName>
        <fullName evidence="2">DUF2834 domain-containing protein</fullName>
    </submittedName>
</protein>
<dbReference type="RefSeq" id="WP_190419961.1">
    <property type="nucleotide sequence ID" value="NZ_JAMPKK010000092.1"/>
</dbReference>
<organism evidence="2 3">
    <name type="scientific">Funiculus sociatus GB2-A5</name>
    <dbReference type="NCBI Taxonomy" id="2933946"/>
    <lineage>
        <taxon>Bacteria</taxon>
        <taxon>Bacillati</taxon>
        <taxon>Cyanobacteriota</taxon>
        <taxon>Cyanophyceae</taxon>
        <taxon>Coleofasciculales</taxon>
        <taxon>Coleofasciculaceae</taxon>
        <taxon>Funiculus</taxon>
    </lineage>
</organism>
<dbReference type="Pfam" id="PF11196">
    <property type="entry name" value="DUF2834"/>
    <property type="match status" value="1"/>
</dbReference>
<proteinExistence type="predicted"/>
<name>A0ABV0JZ04_9CYAN</name>
<sequence>MLQGTYLILCILGIALPYSQFIPFLLENGLDLERFFEQLFINRISAFFGMDVLVSSLVLWTFVWSEGSRLKMKNLWIYVASNLLVGVSLALPLFLLLRQRKLEETTQLEHIVQS</sequence>
<keyword evidence="3" id="KW-1185">Reference proteome</keyword>
<evidence type="ECO:0000313" key="2">
    <source>
        <dbReference type="EMBL" id="MEP0867876.1"/>
    </source>
</evidence>
<dbReference type="InterPro" id="IPR021362">
    <property type="entry name" value="DUF2834"/>
</dbReference>
<dbReference type="EMBL" id="JAMPKK010000092">
    <property type="protein sequence ID" value="MEP0867876.1"/>
    <property type="molecule type" value="Genomic_DNA"/>
</dbReference>
<comment type="caution">
    <text evidence="2">The sequence shown here is derived from an EMBL/GenBank/DDBJ whole genome shotgun (WGS) entry which is preliminary data.</text>
</comment>
<gene>
    <name evidence="2" type="ORF">NDI37_25885</name>
</gene>